<dbReference type="Gene3D" id="2.40.100.10">
    <property type="entry name" value="Cyclophilin-like"/>
    <property type="match status" value="1"/>
</dbReference>
<dbReference type="InterPro" id="IPR003833">
    <property type="entry name" value="CT_C_D"/>
</dbReference>
<dbReference type="Gene3D" id="3.30.1360.40">
    <property type="match status" value="1"/>
</dbReference>
<dbReference type="PANTHER" id="PTHR34698">
    <property type="entry name" value="5-OXOPROLINASE SUBUNIT B"/>
    <property type="match status" value="1"/>
</dbReference>
<evidence type="ECO:0000256" key="3">
    <source>
        <dbReference type="ARBA" id="ARBA00022840"/>
    </source>
</evidence>
<keyword evidence="2 5" id="KW-0378">Hydrolase</keyword>
<dbReference type="GO" id="GO:0016787">
    <property type="term" value="F:hydrolase activity"/>
    <property type="evidence" value="ECO:0007669"/>
    <property type="project" value="UniProtKB-KW"/>
</dbReference>
<keyword evidence="1" id="KW-0547">Nucleotide-binding</keyword>
<organism evidence="5 6">
    <name type="scientific">Saccharomonospora viridis</name>
    <dbReference type="NCBI Taxonomy" id="1852"/>
    <lineage>
        <taxon>Bacteria</taxon>
        <taxon>Bacillati</taxon>
        <taxon>Actinomycetota</taxon>
        <taxon>Actinomycetes</taxon>
        <taxon>Pseudonocardiales</taxon>
        <taxon>Pseudonocardiaceae</taxon>
        <taxon>Saccharomonospora</taxon>
    </lineage>
</organism>
<dbReference type="PANTHER" id="PTHR34698:SF2">
    <property type="entry name" value="5-OXOPROLINASE SUBUNIT B"/>
    <property type="match status" value="1"/>
</dbReference>
<protein>
    <submittedName>
        <fullName evidence="5">Allophanate hydrolase</fullName>
    </submittedName>
</protein>
<keyword evidence="3" id="KW-0067">ATP-binding</keyword>
<dbReference type="OrthoDB" id="9768696at2"/>
<reference evidence="5 6" key="1">
    <citation type="submission" date="2014-10" db="EMBL/GenBank/DDBJ databases">
        <title>Genome sequence of Micropolyspora internatus JCM3315.</title>
        <authorList>
            <person name="Shin S.-K."/>
            <person name="Yi H."/>
        </authorList>
    </citation>
    <scope>NUCLEOTIDE SEQUENCE [LARGE SCALE GENOMIC DNA]</scope>
    <source>
        <strain evidence="5 6">JCM 3315</strain>
    </source>
</reference>
<dbReference type="Pfam" id="PF02682">
    <property type="entry name" value="CT_C_D"/>
    <property type="match status" value="1"/>
</dbReference>
<name>A0A837D866_9PSEU</name>
<sequence length="241" mass="26479">MEGGVHITSQGDSAVRVRFTAGDAEERWRGVRRLVSRLDDLRLPAISGVAATYDSALVEFDSLSIRPEDLKALLRYVSTQDSCTPSMPGHEPQYFRVPVRYGGQWGPDLGLVADLFGETEEDLIARHSAGWYLVRCFGAPAASPMMDGLGDDVSVPRRADPRVRVPGGSVALAGVQSLIYSVNAPGGWQLIGRTPVELVSAHRDEVCAYRPGDFVGYFPITDEEWDDYEGLTMEDFRVERG</sequence>
<evidence type="ECO:0000259" key="4">
    <source>
        <dbReference type="SMART" id="SM00796"/>
    </source>
</evidence>
<feature type="domain" description="Carboxyltransferase" evidence="4">
    <location>
        <begin position="5"/>
        <end position="209"/>
    </location>
</feature>
<dbReference type="InterPro" id="IPR010016">
    <property type="entry name" value="PxpB"/>
</dbReference>
<dbReference type="GO" id="GO:0005524">
    <property type="term" value="F:ATP binding"/>
    <property type="evidence" value="ECO:0007669"/>
    <property type="project" value="UniProtKB-KW"/>
</dbReference>
<evidence type="ECO:0000256" key="1">
    <source>
        <dbReference type="ARBA" id="ARBA00022741"/>
    </source>
</evidence>
<proteinExistence type="predicted"/>
<dbReference type="AlphaFoldDB" id="A0A837D866"/>
<dbReference type="EMBL" id="JRZE01000006">
    <property type="protein sequence ID" value="KHF43028.1"/>
    <property type="molecule type" value="Genomic_DNA"/>
</dbReference>
<evidence type="ECO:0000313" key="6">
    <source>
        <dbReference type="Proteomes" id="UP000030848"/>
    </source>
</evidence>
<dbReference type="SMART" id="SM00796">
    <property type="entry name" value="AHS1"/>
    <property type="match status" value="1"/>
</dbReference>
<dbReference type="SUPFAM" id="SSF160467">
    <property type="entry name" value="PH0987 N-terminal domain-like"/>
    <property type="match status" value="1"/>
</dbReference>
<comment type="caution">
    <text evidence="5">The sequence shown here is derived from an EMBL/GenBank/DDBJ whole genome shotgun (WGS) entry which is preliminary data.</text>
</comment>
<dbReference type="InterPro" id="IPR029000">
    <property type="entry name" value="Cyclophilin-like_dom_sf"/>
</dbReference>
<dbReference type="SUPFAM" id="SSF50891">
    <property type="entry name" value="Cyclophilin-like"/>
    <property type="match status" value="1"/>
</dbReference>
<dbReference type="Proteomes" id="UP000030848">
    <property type="component" value="Unassembled WGS sequence"/>
</dbReference>
<evidence type="ECO:0000313" key="5">
    <source>
        <dbReference type="EMBL" id="KHF43028.1"/>
    </source>
</evidence>
<gene>
    <name evidence="5" type="ORF">MINT15_32300</name>
</gene>
<accession>A0A837D866</accession>
<dbReference type="RefSeq" id="WP_037312002.1">
    <property type="nucleotide sequence ID" value="NZ_CALJZO010000095.1"/>
</dbReference>
<evidence type="ECO:0000256" key="2">
    <source>
        <dbReference type="ARBA" id="ARBA00022801"/>
    </source>
</evidence>